<keyword evidence="5 9" id="KW-0479">Metal-binding</keyword>
<dbReference type="GO" id="GO:0020037">
    <property type="term" value="F:heme binding"/>
    <property type="evidence" value="ECO:0007669"/>
    <property type="project" value="InterPro"/>
</dbReference>
<feature type="binding site" description="axial binding residue" evidence="9">
    <location>
        <position position="458"/>
    </location>
    <ligand>
        <name>heme</name>
        <dbReference type="ChEBI" id="CHEBI:30413"/>
    </ligand>
    <ligandPart>
        <name>Fe</name>
        <dbReference type="ChEBI" id="CHEBI:18248"/>
    </ligandPart>
</feature>
<sequence>MKSPLDNLPGPPPQSSWTGNLARYMARDGWDFQLDLSQNYGPVVNMTGFMGNPMLYVYDPKALQSIILQDQDIYEESPTFIHANQMCFGPSLVATVGDVHRKQRKLLNPAFSIAHMRRVLPIFYKVVDRLHTAINARVNEEATEVDMLAWMGRTALELIGQGGLGYSFDPLVEDATDEYADALKAFLTTSYSFGLIRFAAPYISQFGTPAFRRHLLKFIPSRRVHKMVDIVDTMYRKSTEIFNAKKAALQRGDETAILQQIGEGRDIMSILLKANMEAKSEEDRLPEEHLLAQMSTFTFAATDTTSYTLARIFELLAEHPDVQERLRNEIVREYNGAELSYDQLMQLPYLDAVCRETLRVYPPATLLHRQVRNDVILPLSAPIRGRDGKMISEIPIPNGTKLFIGIAGSNLNKALWGEDALEWKPERWLSPLPSALTDARIPGVYSNLMSFLGGGRACIGFKFSELEMKVVLAVLLPNFTFESTGKPIVWNIAGVQYPTVGNESTRAEMPLKVGLYKNSCS</sequence>
<evidence type="ECO:0000256" key="1">
    <source>
        <dbReference type="ARBA" id="ARBA00001971"/>
    </source>
</evidence>
<dbReference type="Proteomes" id="UP000287166">
    <property type="component" value="Unassembled WGS sequence"/>
</dbReference>
<dbReference type="EMBL" id="BFAD01000008">
    <property type="protein sequence ID" value="GBE85959.1"/>
    <property type="molecule type" value="Genomic_DNA"/>
</dbReference>
<dbReference type="AlphaFoldDB" id="A0A401GUU3"/>
<keyword evidence="7 9" id="KW-0408">Iron</keyword>
<dbReference type="PANTHER" id="PTHR24305">
    <property type="entry name" value="CYTOCHROME P450"/>
    <property type="match status" value="1"/>
</dbReference>
<dbReference type="InterPro" id="IPR002401">
    <property type="entry name" value="Cyt_P450_E_grp-I"/>
</dbReference>
<dbReference type="Gene3D" id="1.10.630.10">
    <property type="entry name" value="Cytochrome P450"/>
    <property type="match status" value="1"/>
</dbReference>
<dbReference type="STRING" id="139825.A0A401GUU3"/>
<evidence type="ECO:0000256" key="3">
    <source>
        <dbReference type="ARBA" id="ARBA00010617"/>
    </source>
</evidence>
<dbReference type="InterPro" id="IPR036396">
    <property type="entry name" value="Cyt_P450_sf"/>
</dbReference>
<dbReference type="PRINTS" id="PR00385">
    <property type="entry name" value="P450"/>
</dbReference>
<comment type="caution">
    <text evidence="10">The sequence shown here is derived from an EMBL/GenBank/DDBJ whole genome shotgun (WGS) entry which is preliminary data.</text>
</comment>
<dbReference type="InParanoid" id="A0A401GUU3"/>
<dbReference type="Pfam" id="PF00067">
    <property type="entry name" value="p450"/>
    <property type="match status" value="1"/>
</dbReference>
<evidence type="ECO:0000256" key="2">
    <source>
        <dbReference type="ARBA" id="ARBA00005179"/>
    </source>
</evidence>
<keyword evidence="8" id="KW-0503">Monooxygenase</keyword>
<evidence type="ECO:0000256" key="7">
    <source>
        <dbReference type="ARBA" id="ARBA00023004"/>
    </source>
</evidence>
<evidence type="ECO:0000256" key="9">
    <source>
        <dbReference type="PIRSR" id="PIRSR602401-1"/>
    </source>
</evidence>
<dbReference type="PRINTS" id="PR00463">
    <property type="entry name" value="EP450I"/>
</dbReference>
<dbReference type="InterPro" id="IPR001128">
    <property type="entry name" value="Cyt_P450"/>
</dbReference>
<comment type="pathway">
    <text evidence="2">Secondary metabolite biosynthesis.</text>
</comment>
<evidence type="ECO:0000313" key="11">
    <source>
        <dbReference type="Proteomes" id="UP000287166"/>
    </source>
</evidence>
<dbReference type="GO" id="GO:0016705">
    <property type="term" value="F:oxidoreductase activity, acting on paired donors, with incorporation or reduction of molecular oxygen"/>
    <property type="evidence" value="ECO:0007669"/>
    <property type="project" value="InterPro"/>
</dbReference>
<protein>
    <submittedName>
        <fullName evidence="10">Docosahexaenoic acid omega-hydroxylase CYP4F3</fullName>
    </submittedName>
</protein>
<evidence type="ECO:0000256" key="5">
    <source>
        <dbReference type="ARBA" id="ARBA00022723"/>
    </source>
</evidence>
<dbReference type="OrthoDB" id="1470350at2759"/>
<reference evidence="10 11" key="1">
    <citation type="journal article" date="2018" name="Sci. Rep.">
        <title>Genome sequence of the cauliflower mushroom Sparassis crispa (Hanabiratake) and its association with beneficial usage.</title>
        <authorList>
            <person name="Kiyama R."/>
            <person name="Furutani Y."/>
            <person name="Kawaguchi K."/>
            <person name="Nakanishi T."/>
        </authorList>
    </citation>
    <scope>NUCLEOTIDE SEQUENCE [LARGE SCALE GENOMIC DNA]</scope>
</reference>
<evidence type="ECO:0000256" key="4">
    <source>
        <dbReference type="ARBA" id="ARBA00022617"/>
    </source>
</evidence>
<evidence type="ECO:0000256" key="8">
    <source>
        <dbReference type="ARBA" id="ARBA00023033"/>
    </source>
</evidence>
<evidence type="ECO:0000313" key="10">
    <source>
        <dbReference type="EMBL" id="GBE85959.1"/>
    </source>
</evidence>
<organism evidence="10 11">
    <name type="scientific">Sparassis crispa</name>
    <dbReference type="NCBI Taxonomy" id="139825"/>
    <lineage>
        <taxon>Eukaryota</taxon>
        <taxon>Fungi</taxon>
        <taxon>Dikarya</taxon>
        <taxon>Basidiomycota</taxon>
        <taxon>Agaricomycotina</taxon>
        <taxon>Agaricomycetes</taxon>
        <taxon>Polyporales</taxon>
        <taxon>Sparassidaceae</taxon>
        <taxon>Sparassis</taxon>
    </lineage>
</organism>
<keyword evidence="11" id="KW-1185">Reference proteome</keyword>
<keyword evidence="4 9" id="KW-0349">Heme</keyword>
<name>A0A401GUU3_9APHY</name>
<dbReference type="GO" id="GO:0004497">
    <property type="term" value="F:monooxygenase activity"/>
    <property type="evidence" value="ECO:0007669"/>
    <property type="project" value="UniProtKB-KW"/>
</dbReference>
<proteinExistence type="inferred from homology"/>
<dbReference type="CDD" id="cd11069">
    <property type="entry name" value="CYP_FUM15-like"/>
    <property type="match status" value="1"/>
</dbReference>
<dbReference type="GO" id="GO:0005506">
    <property type="term" value="F:iron ion binding"/>
    <property type="evidence" value="ECO:0007669"/>
    <property type="project" value="InterPro"/>
</dbReference>
<dbReference type="GeneID" id="38782876"/>
<accession>A0A401GUU3</accession>
<evidence type="ECO:0000256" key="6">
    <source>
        <dbReference type="ARBA" id="ARBA00023002"/>
    </source>
</evidence>
<comment type="cofactor">
    <cofactor evidence="1 9">
        <name>heme</name>
        <dbReference type="ChEBI" id="CHEBI:30413"/>
    </cofactor>
</comment>
<dbReference type="PANTHER" id="PTHR24305:SF166">
    <property type="entry name" value="CYTOCHROME P450 12A4, MITOCHONDRIAL-RELATED"/>
    <property type="match status" value="1"/>
</dbReference>
<dbReference type="RefSeq" id="XP_027616872.1">
    <property type="nucleotide sequence ID" value="XM_027761071.1"/>
</dbReference>
<dbReference type="InterPro" id="IPR050121">
    <property type="entry name" value="Cytochrome_P450_monoxygenase"/>
</dbReference>
<keyword evidence="6" id="KW-0560">Oxidoreductase</keyword>
<gene>
    <name evidence="10" type="ORF">SCP_0804830</name>
</gene>
<dbReference type="SUPFAM" id="SSF48264">
    <property type="entry name" value="Cytochrome P450"/>
    <property type="match status" value="1"/>
</dbReference>
<comment type="similarity">
    <text evidence="3">Belongs to the cytochrome P450 family.</text>
</comment>